<dbReference type="SUPFAM" id="SSF52540">
    <property type="entry name" value="P-loop containing nucleoside triphosphate hydrolases"/>
    <property type="match status" value="1"/>
</dbReference>
<reference evidence="13" key="1">
    <citation type="journal article" date="2019" name="Int. J. Syst. Evol. Microbiol.">
        <title>The Global Catalogue of Microorganisms (GCM) 10K type strain sequencing project: providing services to taxonomists for standard genome sequencing and annotation.</title>
        <authorList>
            <consortium name="The Broad Institute Genomics Platform"/>
            <consortium name="The Broad Institute Genome Sequencing Center for Infectious Disease"/>
            <person name="Wu L."/>
            <person name="Ma J."/>
        </authorList>
    </citation>
    <scope>NUCLEOTIDE SEQUENCE [LARGE SCALE GENOMIC DNA]</scope>
    <source>
        <strain evidence="13">JCM 18285</strain>
    </source>
</reference>
<evidence type="ECO:0000313" key="12">
    <source>
        <dbReference type="EMBL" id="GAA4943078.1"/>
    </source>
</evidence>
<dbReference type="InterPro" id="IPR025669">
    <property type="entry name" value="AAA_dom"/>
</dbReference>
<accession>A0ABP9GHX8</accession>
<feature type="transmembrane region" description="Helical" evidence="10">
    <location>
        <begin position="31"/>
        <end position="49"/>
    </location>
</feature>
<evidence type="ECO:0000256" key="7">
    <source>
        <dbReference type="ARBA" id="ARBA00023137"/>
    </source>
</evidence>
<evidence type="ECO:0000256" key="4">
    <source>
        <dbReference type="ARBA" id="ARBA00022741"/>
    </source>
</evidence>
<evidence type="ECO:0000259" key="11">
    <source>
        <dbReference type="Pfam" id="PF13614"/>
    </source>
</evidence>
<evidence type="ECO:0000256" key="8">
    <source>
        <dbReference type="ARBA" id="ARBA00051245"/>
    </source>
</evidence>
<sequence>MAYDDIEDIEFSEGKGVSFDARGFLFKVLKFWKLFVLCIGVGLIIAYSVNDRKQNVYRLNSLISLDNEQNPIFGSSTNISFNWGGVSGKVGKTMISLVTRNHNEKVVDSLQYYLQYLKQGKYIKVDAYKSVPFVIKIDKSKPQVLGRPIGIRFLSSTQYEVFINFETSQVSAQNYSDKSINKISIPQGKFKKTGTIGEIINLPFASFTLNKVAEGTIVPDSEYYIQFLNFDRVVNSFKNKISVKTYSKTSQSILTLTLSGNNKAKIVDYLNTTSAILSKSELERKNIYATNTIKFIDSSLSIVNTDLESVTETMNAFRKQNKVFNLDEELLQVSDRIRELELEIEGEQSKLQYLDILQDYLKTKTDYTKIAAPTSAGIEEGNIVNSVSKITRLAIERQELEQLVQEGSSSLKELDGSINAEKNVLLETLASTKKTIAVQIKSLNSKKASLEKRLSGLPADQQEYLKIQRKLNLSQEAFDIYMAKRSEAAIVKAANVSDISVIEAAKDIGGGLIGPNKDLNYMMALVIGFFGPMLLVFILFILDNSIHTVDEVKRLSKIPILGLIGEYDHDNNLVVYEKPKSAVAESFRAVRSSLQFFYKKLDKEEGRTIMITSSVSGEGKTSCSINIASAYALSGKKTILLGLDLRKPKIFGDFKLDNNKGVVNYFIGDKTLEEVTFKSHIKDLDIITSGPIPPNPSELLMGDNMKELIGILRQKYDMIVLDSPPLGLVTDALELSQYADATLFVIRLNYTKKGMLELVNAKYKTGELKNISYILNFYKHKKGYGYGYDYGYGYGYGVYGNAYHEPSKKKGFIGKLKNLLKLK</sequence>
<evidence type="ECO:0000256" key="10">
    <source>
        <dbReference type="SAM" id="Phobius"/>
    </source>
</evidence>
<protein>
    <recommendedName>
        <fullName evidence="2">non-specific protein-tyrosine kinase</fullName>
        <ecNumber evidence="2">2.7.10.2</ecNumber>
    </recommendedName>
</protein>
<keyword evidence="10" id="KW-0472">Membrane</keyword>
<evidence type="ECO:0000256" key="5">
    <source>
        <dbReference type="ARBA" id="ARBA00022777"/>
    </source>
</evidence>
<dbReference type="Gene3D" id="3.40.50.300">
    <property type="entry name" value="P-loop containing nucleotide triphosphate hydrolases"/>
    <property type="match status" value="1"/>
</dbReference>
<dbReference type="CDD" id="cd05387">
    <property type="entry name" value="BY-kinase"/>
    <property type="match status" value="1"/>
</dbReference>
<dbReference type="EMBL" id="BAABJJ010000018">
    <property type="protein sequence ID" value="GAA4943078.1"/>
    <property type="molecule type" value="Genomic_DNA"/>
</dbReference>
<comment type="catalytic activity">
    <reaction evidence="8">
        <text>L-tyrosyl-[protein] + ATP = O-phospho-L-tyrosyl-[protein] + ADP + H(+)</text>
        <dbReference type="Rhea" id="RHEA:10596"/>
        <dbReference type="Rhea" id="RHEA-COMP:10136"/>
        <dbReference type="Rhea" id="RHEA-COMP:20101"/>
        <dbReference type="ChEBI" id="CHEBI:15378"/>
        <dbReference type="ChEBI" id="CHEBI:30616"/>
        <dbReference type="ChEBI" id="CHEBI:46858"/>
        <dbReference type="ChEBI" id="CHEBI:61978"/>
        <dbReference type="ChEBI" id="CHEBI:456216"/>
        <dbReference type="EC" id="2.7.10.2"/>
    </reaction>
</comment>
<dbReference type="EC" id="2.7.10.2" evidence="2"/>
<evidence type="ECO:0000256" key="6">
    <source>
        <dbReference type="ARBA" id="ARBA00022840"/>
    </source>
</evidence>
<feature type="domain" description="AAA" evidence="11">
    <location>
        <begin position="607"/>
        <end position="760"/>
    </location>
</feature>
<keyword evidence="5 12" id="KW-0418">Kinase</keyword>
<comment type="caution">
    <text evidence="12">The sequence shown here is derived from an EMBL/GenBank/DDBJ whole genome shotgun (WGS) entry which is preliminary data.</text>
</comment>
<keyword evidence="4" id="KW-0547">Nucleotide-binding</keyword>
<evidence type="ECO:0000313" key="13">
    <source>
        <dbReference type="Proteomes" id="UP001501302"/>
    </source>
</evidence>
<dbReference type="GO" id="GO:0016301">
    <property type="term" value="F:kinase activity"/>
    <property type="evidence" value="ECO:0007669"/>
    <property type="project" value="UniProtKB-KW"/>
</dbReference>
<keyword evidence="10" id="KW-0812">Transmembrane</keyword>
<dbReference type="InterPro" id="IPR050445">
    <property type="entry name" value="Bact_polysacc_biosynth/exp"/>
</dbReference>
<dbReference type="Pfam" id="PF13614">
    <property type="entry name" value="AAA_31"/>
    <property type="match status" value="1"/>
</dbReference>
<keyword evidence="13" id="KW-1185">Reference proteome</keyword>
<dbReference type="InterPro" id="IPR005702">
    <property type="entry name" value="Wzc-like_C"/>
</dbReference>
<keyword evidence="7" id="KW-0829">Tyrosine-protein kinase</keyword>
<evidence type="ECO:0000256" key="3">
    <source>
        <dbReference type="ARBA" id="ARBA00022679"/>
    </source>
</evidence>
<keyword evidence="6" id="KW-0067">ATP-binding</keyword>
<keyword evidence="10" id="KW-1133">Transmembrane helix</keyword>
<proteinExistence type="inferred from homology"/>
<dbReference type="PANTHER" id="PTHR32309">
    <property type="entry name" value="TYROSINE-PROTEIN KINASE"/>
    <property type="match status" value="1"/>
</dbReference>
<dbReference type="NCBIfam" id="TIGR01007">
    <property type="entry name" value="eps_fam"/>
    <property type="match status" value="1"/>
</dbReference>
<gene>
    <name evidence="12" type="ORF">GCM10023314_15200</name>
</gene>
<evidence type="ECO:0000256" key="1">
    <source>
        <dbReference type="ARBA" id="ARBA00007316"/>
    </source>
</evidence>
<feature type="coiled-coil region" evidence="9">
    <location>
        <begin position="323"/>
        <end position="350"/>
    </location>
</feature>
<feature type="transmembrane region" description="Helical" evidence="10">
    <location>
        <begin position="521"/>
        <end position="542"/>
    </location>
</feature>
<dbReference type="PANTHER" id="PTHR32309:SF13">
    <property type="entry name" value="FERRIC ENTEROBACTIN TRANSPORT PROTEIN FEPE"/>
    <property type="match status" value="1"/>
</dbReference>
<dbReference type="RefSeq" id="WP_345191202.1">
    <property type="nucleotide sequence ID" value="NZ_BAABJJ010000018.1"/>
</dbReference>
<comment type="similarity">
    <text evidence="1">Belongs to the CpsD/CapB family.</text>
</comment>
<keyword evidence="3" id="KW-0808">Transferase</keyword>
<name>A0ABP9GHX8_9FLAO</name>
<evidence type="ECO:0000256" key="2">
    <source>
        <dbReference type="ARBA" id="ARBA00011903"/>
    </source>
</evidence>
<dbReference type="InterPro" id="IPR027417">
    <property type="entry name" value="P-loop_NTPase"/>
</dbReference>
<evidence type="ECO:0000256" key="9">
    <source>
        <dbReference type="SAM" id="Coils"/>
    </source>
</evidence>
<organism evidence="12 13">
    <name type="scientific">Algibacter agarivorans</name>
    <dbReference type="NCBI Taxonomy" id="1109741"/>
    <lineage>
        <taxon>Bacteria</taxon>
        <taxon>Pseudomonadati</taxon>
        <taxon>Bacteroidota</taxon>
        <taxon>Flavobacteriia</taxon>
        <taxon>Flavobacteriales</taxon>
        <taxon>Flavobacteriaceae</taxon>
        <taxon>Algibacter</taxon>
    </lineage>
</organism>
<dbReference type="Proteomes" id="UP001501302">
    <property type="component" value="Unassembled WGS sequence"/>
</dbReference>
<keyword evidence="9" id="KW-0175">Coiled coil</keyword>